<dbReference type="RefSeq" id="WP_014982349.1">
    <property type="nucleotide sequence ID" value="NC_018681.1"/>
</dbReference>
<dbReference type="SUPFAM" id="SSF56112">
    <property type="entry name" value="Protein kinase-like (PK-like)"/>
    <property type="match status" value="1"/>
</dbReference>
<protein>
    <recommendedName>
        <fullName evidence="1">Protein kinase domain-containing protein</fullName>
    </recommendedName>
</protein>
<dbReference type="GO" id="GO:0004672">
    <property type="term" value="F:protein kinase activity"/>
    <property type="evidence" value="ECO:0007669"/>
    <property type="project" value="InterPro"/>
</dbReference>
<dbReference type="Proteomes" id="UP000006304">
    <property type="component" value="Chromosome"/>
</dbReference>
<sequence>MVERELAVGTRFMNSRGLLHLDAHFENILTDGRCLYFADYGLALSCEFDLSPTEVTFFDQHRSYDRGYTATYLVNWLIAALYRLRADRETRAEMVRAFAEGEPPEGIPAQAAAILTRHAPVAAAMGSFMRVFQQDSRTTRYPDQEIRRLLSDQIL</sequence>
<evidence type="ECO:0000313" key="3">
    <source>
        <dbReference type="Proteomes" id="UP000006304"/>
    </source>
</evidence>
<dbReference type="eggNOG" id="COG0515">
    <property type="taxonomic scope" value="Bacteria"/>
</dbReference>
<feature type="domain" description="Protein kinase" evidence="1">
    <location>
        <begin position="1"/>
        <end position="155"/>
    </location>
</feature>
<keyword evidence="3" id="KW-1185">Reference proteome</keyword>
<dbReference type="KEGG" id="nbr:O3I_007655"/>
<dbReference type="AlphaFoldDB" id="K0ER44"/>
<dbReference type="GO" id="GO:0005524">
    <property type="term" value="F:ATP binding"/>
    <property type="evidence" value="ECO:0007669"/>
    <property type="project" value="InterPro"/>
</dbReference>
<dbReference type="InterPro" id="IPR000719">
    <property type="entry name" value="Prot_kinase_dom"/>
</dbReference>
<accession>K0ER44</accession>
<name>K0ER44_NOCB7</name>
<dbReference type="InterPro" id="IPR011009">
    <property type="entry name" value="Kinase-like_dom_sf"/>
</dbReference>
<dbReference type="STRING" id="1133849.O3I_007655"/>
<evidence type="ECO:0000313" key="2">
    <source>
        <dbReference type="EMBL" id="AFT99493.1"/>
    </source>
</evidence>
<dbReference type="PROSITE" id="PS50011">
    <property type="entry name" value="PROTEIN_KINASE_DOM"/>
    <property type="match status" value="1"/>
</dbReference>
<reference evidence="2 3" key="1">
    <citation type="journal article" date="2012" name="J. Bacteriol.">
        <title>Complete genome sequence of Nocardia brasiliensis HUJEG-1.</title>
        <authorList>
            <person name="Vera-Cabrera L."/>
            <person name="Ortiz-Lopez R."/>
            <person name="Elizondo-Gonzalez R."/>
            <person name="Perez-Maya A.A."/>
            <person name="Ocampo-Candiani J."/>
        </authorList>
    </citation>
    <scope>NUCLEOTIDE SEQUENCE [LARGE SCALE GENOMIC DNA]</scope>
    <source>
        <strain evidence="3">ATCC 700358</strain>
    </source>
</reference>
<proteinExistence type="predicted"/>
<dbReference type="HOGENOM" id="CLU_131009_0_0_11"/>
<organism evidence="2 3">
    <name type="scientific">Nocardia brasiliensis (strain ATCC 700358 / HUJEG-1)</name>
    <dbReference type="NCBI Taxonomy" id="1133849"/>
    <lineage>
        <taxon>Bacteria</taxon>
        <taxon>Bacillati</taxon>
        <taxon>Actinomycetota</taxon>
        <taxon>Actinomycetes</taxon>
        <taxon>Mycobacteriales</taxon>
        <taxon>Nocardiaceae</taxon>
        <taxon>Nocardia</taxon>
    </lineage>
</organism>
<dbReference type="EMBL" id="CP003876">
    <property type="protein sequence ID" value="AFT99493.1"/>
    <property type="molecule type" value="Genomic_DNA"/>
</dbReference>
<evidence type="ECO:0000259" key="1">
    <source>
        <dbReference type="PROSITE" id="PS50011"/>
    </source>
</evidence>
<gene>
    <name evidence="2" type="ORF">O3I_007655</name>
</gene>